<dbReference type="Proteomes" id="UP000023430">
    <property type="component" value="Unassembled WGS sequence"/>
</dbReference>
<keyword evidence="3" id="KW-1185">Reference proteome</keyword>
<gene>
    <name evidence="2" type="ORF">RISW2_02230</name>
</gene>
<dbReference type="EMBL" id="JAME01000011">
    <property type="protein sequence ID" value="ETX29295.1"/>
    <property type="molecule type" value="Genomic_DNA"/>
</dbReference>
<feature type="region of interest" description="Disordered" evidence="1">
    <location>
        <begin position="1"/>
        <end position="31"/>
    </location>
</feature>
<organism evidence="2 3">
    <name type="scientific">Roseivivax isoporae LMG 25204</name>
    <dbReference type="NCBI Taxonomy" id="1449351"/>
    <lineage>
        <taxon>Bacteria</taxon>
        <taxon>Pseudomonadati</taxon>
        <taxon>Pseudomonadota</taxon>
        <taxon>Alphaproteobacteria</taxon>
        <taxon>Rhodobacterales</taxon>
        <taxon>Roseobacteraceae</taxon>
        <taxon>Roseivivax</taxon>
    </lineage>
</organism>
<accession>X7F900</accession>
<evidence type="ECO:0000256" key="1">
    <source>
        <dbReference type="SAM" id="MobiDB-lite"/>
    </source>
</evidence>
<name>X7F900_9RHOB</name>
<dbReference type="AlphaFoldDB" id="X7F900"/>
<reference evidence="2 3" key="1">
    <citation type="submission" date="2014-01" db="EMBL/GenBank/DDBJ databases">
        <title>Roseivivax isoporae LMG 25204 Genome Sequencing.</title>
        <authorList>
            <person name="Lai Q."/>
            <person name="Li G."/>
            <person name="Shao Z."/>
        </authorList>
    </citation>
    <scope>NUCLEOTIDE SEQUENCE [LARGE SCALE GENOMIC DNA]</scope>
    <source>
        <strain evidence="2 3">LMG 25204</strain>
    </source>
</reference>
<comment type="caution">
    <text evidence="2">The sequence shown here is derived from an EMBL/GenBank/DDBJ whole genome shotgun (WGS) entry which is preliminary data.</text>
</comment>
<proteinExistence type="predicted"/>
<evidence type="ECO:0000313" key="2">
    <source>
        <dbReference type="EMBL" id="ETX29295.1"/>
    </source>
</evidence>
<sequence>MIDSVSPMTTLPAGAPISRPTRSPTSRGIAIQPQVFQPRISSAPHSPVSIFCMRAGAPTGSGPSELPSR</sequence>
<protein>
    <submittedName>
        <fullName evidence="2">Uncharacterized protein</fullName>
    </submittedName>
</protein>
<evidence type="ECO:0000313" key="3">
    <source>
        <dbReference type="Proteomes" id="UP000023430"/>
    </source>
</evidence>